<dbReference type="RefSeq" id="WP_377063077.1">
    <property type="nucleotide sequence ID" value="NZ_JBHSJJ010000003.1"/>
</dbReference>
<feature type="domain" description="Cytochrome C Planctomycete-type" evidence="2">
    <location>
        <begin position="223"/>
        <end position="283"/>
    </location>
</feature>
<evidence type="ECO:0000313" key="5">
    <source>
        <dbReference type="Proteomes" id="UP001595818"/>
    </source>
</evidence>
<accession>A0ABV9SYU2</accession>
<feature type="transmembrane region" description="Helical" evidence="1">
    <location>
        <begin position="89"/>
        <end position="114"/>
    </location>
</feature>
<evidence type="ECO:0000259" key="3">
    <source>
        <dbReference type="Pfam" id="PF09990"/>
    </source>
</evidence>
<dbReference type="Pfam" id="PF07635">
    <property type="entry name" value="PSCyt1"/>
    <property type="match status" value="1"/>
</dbReference>
<dbReference type="EMBL" id="JBHSJJ010000003">
    <property type="protein sequence ID" value="MFC4871528.1"/>
    <property type="molecule type" value="Genomic_DNA"/>
</dbReference>
<proteinExistence type="predicted"/>
<dbReference type="Proteomes" id="UP001595818">
    <property type="component" value="Unassembled WGS sequence"/>
</dbReference>
<dbReference type="InterPro" id="IPR032675">
    <property type="entry name" value="LRR_dom_sf"/>
</dbReference>
<feature type="transmembrane region" description="Helical" evidence="1">
    <location>
        <begin position="154"/>
        <end position="171"/>
    </location>
</feature>
<feature type="transmembrane region" description="Helical" evidence="1">
    <location>
        <begin position="60"/>
        <end position="82"/>
    </location>
</feature>
<evidence type="ECO:0000259" key="2">
    <source>
        <dbReference type="Pfam" id="PF07635"/>
    </source>
</evidence>
<sequence length="504" mass="56228">MEIIKEANTNTATALHSNLKKAGIIVPLIFLMVYASIPFLPSEFEAEIPVLELIGRFHPLVLHFPIVLIIIFTLFALLGSILPPFRHSLIFQVLLGMACLTTFIAIVAGYLLYATEEYSGQLVKNHLVGGLLTGTGISITTAAYYYWEMVSEKAGLFFWTALLFTNGALGYTSHLGGSLTHGQDYLTQPLASMFPGSTSVEIRPVEEMLLYEDVVTTIIDSKCASCHNENKTKGDLLLISHDHILKAGESGNPAVVPGDLEKSELMARILLPESDEDRMPPEGKPGLTKDEIDLLAYWIESGAPQELRLSDIEDIEFKNSIDKLLPAIRKTQRRLALEKEAFEEMKVELKEIGTKINVQIVPDEEADGYYFGMKMKFPPSPISSKELLEIAPYSSYFSRISLASTNISDDELYHLGQMENLKRLVLQKTAIDGSGLPYLQQLPNLEELNLSFTPLKDGHALHLLNFPHLKKVYLFGTPVKKDIITAIQQHKPHLQVILEEGPYY</sequence>
<keyword evidence="1" id="KW-0472">Membrane</keyword>
<feature type="domain" description="DUF2231" evidence="3">
    <location>
        <begin position="57"/>
        <end position="180"/>
    </location>
</feature>
<evidence type="ECO:0000313" key="4">
    <source>
        <dbReference type="EMBL" id="MFC4871528.1"/>
    </source>
</evidence>
<dbReference type="Pfam" id="PF09990">
    <property type="entry name" value="DUF2231"/>
    <property type="match status" value="1"/>
</dbReference>
<feature type="transmembrane region" description="Helical" evidence="1">
    <location>
        <begin position="126"/>
        <end position="147"/>
    </location>
</feature>
<dbReference type="SUPFAM" id="SSF52047">
    <property type="entry name" value="RNI-like"/>
    <property type="match status" value="1"/>
</dbReference>
<comment type="caution">
    <text evidence="4">The sequence shown here is derived from an EMBL/GenBank/DDBJ whole genome shotgun (WGS) entry which is preliminary data.</text>
</comment>
<feature type="transmembrane region" description="Helical" evidence="1">
    <location>
        <begin position="21"/>
        <end position="40"/>
    </location>
</feature>
<dbReference type="InterPro" id="IPR019251">
    <property type="entry name" value="DUF2231_TM"/>
</dbReference>
<reference evidence="5" key="1">
    <citation type="journal article" date="2019" name="Int. J. Syst. Evol. Microbiol.">
        <title>The Global Catalogue of Microorganisms (GCM) 10K type strain sequencing project: providing services to taxonomists for standard genome sequencing and annotation.</title>
        <authorList>
            <consortium name="The Broad Institute Genomics Platform"/>
            <consortium name="The Broad Institute Genome Sequencing Center for Infectious Disease"/>
            <person name="Wu L."/>
            <person name="Ma J."/>
        </authorList>
    </citation>
    <scope>NUCLEOTIDE SEQUENCE [LARGE SCALE GENOMIC DNA]</scope>
    <source>
        <strain evidence="5">CGMCC 4.7466</strain>
    </source>
</reference>
<gene>
    <name evidence="4" type="ORF">ACFPFU_07505</name>
</gene>
<keyword evidence="5" id="KW-1185">Reference proteome</keyword>
<dbReference type="Gene3D" id="3.80.10.10">
    <property type="entry name" value="Ribonuclease Inhibitor"/>
    <property type="match status" value="1"/>
</dbReference>
<dbReference type="InterPro" id="IPR011429">
    <property type="entry name" value="Cyt_c_Planctomycete-type"/>
</dbReference>
<evidence type="ECO:0000256" key="1">
    <source>
        <dbReference type="SAM" id="Phobius"/>
    </source>
</evidence>
<protein>
    <submittedName>
        <fullName evidence="4">C-type cytochrome domain-containing protein</fullName>
    </submittedName>
</protein>
<dbReference type="PANTHER" id="PTHR35889">
    <property type="entry name" value="CYCLOINULO-OLIGOSACCHARIDE FRUCTANOTRANSFERASE-RELATED"/>
    <property type="match status" value="1"/>
</dbReference>
<keyword evidence="1" id="KW-1133">Transmembrane helix</keyword>
<name>A0ABV9SYU2_9BACT</name>
<organism evidence="4 5">
    <name type="scientific">Negadavirga shengliensis</name>
    <dbReference type="NCBI Taxonomy" id="1389218"/>
    <lineage>
        <taxon>Bacteria</taxon>
        <taxon>Pseudomonadati</taxon>
        <taxon>Bacteroidota</taxon>
        <taxon>Cytophagia</taxon>
        <taxon>Cytophagales</taxon>
        <taxon>Cyclobacteriaceae</taxon>
        <taxon>Negadavirga</taxon>
    </lineage>
</organism>
<dbReference type="PANTHER" id="PTHR35889:SF3">
    <property type="entry name" value="F-BOX DOMAIN-CONTAINING PROTEIN"/>
    <property type="match status" value="1"/>
</dbReference>
<keyword evidence="1" id="KW-0812">Transmembrane</keyword>